<name>A0A3D8SSR4_9HELO</name>
<evidence type="ECO:0000256" key="2">
    <source>
        <dbReference type="ARBA" id="ARBA00022670"/>
    </source>
</evidence>
<feature type="region of interest" description="Disordered" evidence="7">
    <location>
        <begin position="20"/>
        <end position="58"/>
    </location>
</feature>
<dbReference type="Gene3D" id="3.40.390.10">
    <property type="entry name" value="Collagenase (Catalytic Domain)"/>
    <property type="match status" value="1"/>
</dbReference>
<accession>A0A3D8SSR4</accession>
<evidence type="ECO:0000256" key="5">
    <source>
        <dbReference type="ARBA" id="ARBA00022833"/>
    </source>
</evidence>
<sequence>MSACNHAALVLEPTIHAREVGYSRPSQTERAAATTSQGTLKSSGKPKPGTSQISPRLSDPATFPAALLLPGDDLAQDPKYPPQSRRAWTRGKDRNKVTPERNVIYIAAPPKLDFQKDEIKRWTRPRDVLGVEATSASEPDIGAIVSYVAAFYHGIPVKKLKDTLKFTKWDKSVARSKGSTSLRSPNYIGLNTSSECTRIRVRATPEGDFSHQLNLSDILDAAIYCLPSDAYAIFLLVDHDLFEDDDDLFVCGRAYGGSRVAVISTARYRPELDLIQEVEREHAWPASHCETYLQRCCEEIPKPTQTKSTSVQKGDKSRPISICSSDEEMETSISPIRAAVSAHQSSASLINSPTSETLSGLWLGRVCRTVSHELGHCFGIDHCVYYACVMQGSSSIIEDARQPPYLCPVDLSKVLEATGVNRQEHYQAMLAFCDQYHSIHLFAAYGAWLRVQLAEVHPQDSGS</sequence>
<protein>
    <submittedName>
        <fullName evidence="8">Uncharacterized protein</fullName>
    </submittedName>
</protein>
<dbReference type="Proteomes" id="UP000256645">
    <property type="component" value="Unassembled WGS sequence"/>
</dbReference>
<feature type="region of interest" description="Disordered" evidence="7">
    <location>
        <begin position="71"/>
        <end position="94"/>
    </location>
</feature>
<dbReference type="GO" id="GO:0046872">
    <property type="term" value="F:metal ion binding"/>
    <property type="evidence" value="ECO:0007669"/>
    <property type="project" value="UniProtKB-KW"/>
</dbReference>
<dbReference type="PANTHER" id="PTHR15910:SF1">
    <property type="entry name" value="ARCHAEMETZINCIN-2"/>
    <property type="match status" value="1"/>
</dbReference>
<keyword evidence="2" id="KW-0645">Protease</keyword>
<comment type="cofactor">
    <cofactor evidence="1">
        <name>Zn(2+)</name>
        <dbReference type="ChEBI" id="CHEBI:29105"/>
    </cofactor>
</comment>
<keyword evidence="5" id="KW-0862">Zinc</keyword>
<dbReference type="OrthoDB" id="2365600at2759"/>
<gene>
    <name evidence="8" type="ORF">BP6252_00840</name>
</gene>
<dbReference type="Pfam" id="PF07998">
    <property type="entry name" value="Peptidase_M54"/>
    <property type="match status" value="1"/>
</dbReference>
<keyword evidence="3" id="KW-0479">Metal-binding</keyword>
<dbReference type="GO" id="GO:0006508">
    <property type="term" value="P:proteolysis"/>
    <property type="evidence" value="ECO:0007669"/>
    <property type="project" value="UniProtKB-KW"/>
</dbReference>
<dbReference type="EMBL" id="PDLM01000001">
    <property type="protein sequence ID" value="RDW88808.1"/>
    <property type="molecule type" value="Genomic_DNA"/>
</dbReference>
<organism evidence="8 9">
    <name type="scientific">Coleophoma cylindrospora</name>
    <dbReference type="NCBI Taxonomy" id="1849047"/>
    <lineage>
        <taxon>Eukaryota</taxon>
        <taxon>Fungi</taxon>
        <taxon>Dikarya</taxon>
        <taxon>Ascomycota</taxon>
        <taxon>Pezizomycotina</taxon>
        <taxon>Leotiomycetes</taxon>
        <taxon>Helotiales</taxon>
        <taxon>Dermateaceae</taxon>
        <taxon>Coleophoma</taxon>
    </lineage>
</organism>
<evidence type="ECO:0000256" key="1">
    <source>
        <dbReference type="ARBA" id="ARBA00001947"/>
    </source>
</evidence>
<dbReference type="SUPFAM" id="SSF55486">
    <property type="entry name" value="Metalloproteases ('zincins'), catalytic domain"/>
    <property type="match status" value="1"/>
</dbReference>
<evidence type="ECO:0000313" key="8">
    <source>
        <dbReference type="EMBL" id="RDW88808.1"/>
    </source>
</evidence>
<dbReference type="PANTHER" id="PTHR15910">
    <property type="entry name" value="ARCHAEMETZINCIN"/>
    <property type="match status" value="1"/>
</dbReference>
<keyword evidence="4" id="KW-0378">Hydrolase</keyword>
<dbReference type="CDD" id="cd11375">
    <property type="entry name" value="Peptidase_M54"/>
    <property type="match status" value="1"/>
</dbReference>
<evidence type="ECO:0000256" key="7">
    <source>
        <dbReference type="SAM" id="MobiDB-lite"/>
    </source>
</evidence>
<evidence type="ECO:0000256" key="3">
    <source>
        <dbReference type="ARBA" id="ARBA00022723"/>
    </source>
</evidence>
<comment type="caution">
    <text evidence="8">The sequence shown here is derived from an EMBL/GenBank/DDBJ whole genome shotgun (WGS) entry which is preliminary data.</text>
</comment>
<keyword evidence="6" id="KW-0482">Metalloprotease</keyword>
<reference evidence="8 9" key="1">
    <citation type="journal article" date="2018" name="IMA Fungus">
        <title>IMA Genome-F 9: Draft genome sequence of Annulohypoxylon stygium, Aspergillus mulundensis, Berkeleyomyces basicola (syn. Thielaviopsis basicola), Ceratocystis smalleyi, two Cercospora beticola strains, Coleophoma cylindrospora, Fusarium fracticaudum, Phialophora cf. hyalina, and Morchella septimelata.</title>
        <authorList>
            <person name="Wingfield B.D."/>
            <person name="Bills G.F."/>
            <person name="Dong Y."/>
            <person name="Huang W."/>
            <person name="Nel W.J."/>
            <person name="Swalarsk-Parry B.S."/>
            <person name="Vaghefi N."/>
            <person name="Wilken P.M."/>
            <person name="An Z."/>
            <person name="de Beer Z.W."/>
            <person name="De Vos L."/>
            <person name="Chen L."/>
            <person name="Duong T.A."/>
            <person name="Gao Y."/>
            <person name="Hammerbacher A."/>
            <person name="Kikkert J.R."/>
            <person name="Li Y."/>
            <person name="Li H."/>
            <person name="Li K."/>
            <person name="Li Q."/>
            <person name="Liu X."/>
            <person name="Ma X."/>
            <person name="Naidoo K."/>
            <person name="Pethybridge S.J."/>
            <person name="Sun J."/>
            <person name="Steenkamp E.T."/>
            <person name="van der Nest M.A."/>
            <person name="van Wyk S."/>
            <person name="Wingfield M.J."/>
            <person name="Xiong C."/>
            <person name="Yue Q."/>
            <person name="Zhang X."/>
        </authorList>
    </citation>
    <scope>NUCLEOTIDE SEQUENCE [LARGE SCALE GENOMIC DNA]</scope>
    <source>
        <strain evidence="8 9">BP6252</strain>
    </source>
</reference>
<feature type="compositionally biased region" description="Polar residues" evidence="7">
    <location>
        <begin position="24"/>
        <end position="42"/>
    </location>
</feature>
<keyword evidence="9" id="KW-1185">Reference proteome</keyword>
<dbReference type="AlphaFoldDB" id="A0A3D8SSR4"/>
<dbReference type="InterPro" id="IPR012962">
    <property type="entry name" value="Pept_M54_archaemetzincn"/>
</dbReference>
<evidence type="ECO:0000313" key="9">
    <source>
        <dbReference type="Proteomes" id="UP000256645"/>
    </source>
</evidence>
<evidence type="ECO:0000256" key="6">
    <source>
        <dbReference type="ARBA" id="ARBA00023049"/>
    </source>
</evidence>
<dbReference type="GO" id="GO:0008237">
    <property type="term" value="F:metallopeptidase activity"/>
    <property type="evidence" value="ECO:0007669"/>
    <property type="project" value="UniProtKB-KW"/>
</dbReference>
<dbReference type="InterPro" id="IPR024079">
    <property type="entry name" value="MetalloPept_cat_dom_sf"/>
</dbReference>
<evidence type="ECO:0000256" key="4">
    <source>
        <dbReference type="ARBA" id="ARBA00022801"/>
    </source>
</evidence>
<proteinExistence type="predicted"/>